<protein>
    <submittedName>
        <fullName evidence="1">Uncharacterized protein</fullName>
    </submittedName>
</protein>
<dbReference type="GeneID" id="70234689"/>
<name>A0A9P8PCW3_9ASCO</name>
<reference evidence="1" key="1">
    <citation type="journal article" date="2021" name="Open Biol.">
        <title>Shared evolutionary footprints suggest mitochondrial oxidative damage underlies multiple complex I losses in fungi.</title>
        <authorList>
            <person name="Schikora-Tamarit M.A."/>
            <person name="Marcet-Houben M."/>
            <person name="Nosek J."/>
            <person name="Gabaldon T."/>
        </authorList>
    </citation>
    <scope>NUCLEOTIDE SEQUENCE</scope>
    <source>
        <strain evidence="1">CBS6075</strain>
    </source>
</reference>
<dbReference type="AlphaFoldDB" id="A0A9P8PCW3"/>
<evidence type="ECO:0000313" key="1">
    <source>
        <dbReference type="EMBL" id="KAH3668967.1"/>
    </source>
</evidence>
<organism evidence="1 2">
    <name type="scientific">Ogataea philodendri</name>
    <dbReference type="NCBI Taxonomy" id="1378263"/>
    <lineage>
        <taxon>Eukaryota</taxon>
        <taxon>Fungi</taxon>
        <taxon>Dikarya</taxon>
        <taxon>Ascomycota</taxon>
        <taxon>Saccharomycotina</taxon>
        <taxon>Pichiomycetes</taxon>
        <taxon>Pichiales</taxon>
        <taxon>Pichiaceae</taxon>
        <taxon>Ogataea</taxon>
    </lineage>
</organism>
<gene>
    <name evidence="1" type="ORF">OGAPHI_002722</name>
</gene>
<proteinExistence type="predicted"/>
<sequence>MLFRVEPSMESSSQWAFVSSAVGVMTCSKFWYSSTLLSNSSLSSPSSLANISRVSSTLDPKFKWSEDVKTMDISIFTMDKLRTMFLIDTSECGDGVSWFTTITILDGLWPKSSELMVLS</sequence>
<evidence type="ECO:0000313" key="2">
    <source>
        <dbReference type="Proteomes" id="UP000769157"/>
    </source>
</evidence>
<dbReference type="Proteomes" id="UP000769157">
    <property type="component" value="Unassembled WGS sequence"/>
</dbReference>
<keyword evidence="2" id="KW-1185">Reference proteome</keyword>
<dbReference type="RefSeq" id="XP_046063381.1">
    <property type="nucleotide sequence ID" value="XM_046203623.1"/>
</dbReference>
<reference evidence="1" key="2">
    <citation type="submission" date="2021-01" db="EMBL/GenBank/DDBJ databases">
        <authorList>
            <person name="Schikora-Tamarit M.A."/>
        </authorList>
    </citation>
    <scope>NUCLEOTIDE SEQUENCE</scope>
    <source>
        <strain evidence="1">CBS6075</strain>
    </source>
</reference>
<dbReference type="EMBL" id="JAEUBE010000158">
    <property type="protein sequence ID" value="KAH3668967.1"/>
    <property type="molecule type" value="Genomic_DNA"/>
</dbReference>
<accession>A0A9P8PCW3</accession>
<comment type="caution">
    <text evidence="1">The sequence shown here is derived from an EMBL/GenBank/DDBJ whole genome shotgun (WGS) entry which is preliminary data.</text>
</comment>